<reference evidence="3" key="2">
    <citation type="submission" date="2016-02" db="EMBL/GenBank/DDBJ databases">
        <title>Draft genome sequence of five rapidly growing Mycobacterium species.</title>
        <authorList>
            <person name="Katahira K."/>
            <person name="Gotou Y."/>
            <person name="Iida K."/>
            <person name="Ogura Y."/>
            <person name="Hayashi T."/>
        </authorList>
    </citation>
    <scope>NUCLEOTIDE SEQUENCE [LARGE SCALE GENOMIC DNA]</scope>
    <source>
        <strain evidence="3">JCM15654</strain>
    </source>
</reference>
<evidence type="ECO:0000313" key="2">
    <source>
        <dbReference type="EMBL" id="GAS88843.1"/>
    </source>
</evidence>
<evidence type="ECO:0000313" key="3">
    <source>
        <dbReference type="Proteomes" id="UP000069620"/>
    </source>
</evidence>
<accession>A0A100VZG2</accession>
<protein>
    <recommendedName>
        <fullName evidence="4">Transmembrane protein</fullName>
    </recommendedName>
</protein>
<feature type="transmembrane region" description="Helical" evidence="1">
    <location>
        <begin position="84"/>
        <end position="105"/>
    </location>
</feature>
<dbReference type="EMBL" id="BCSX01000024">
    <property type="protein sequence ID" value="GAS88843.1"/>
    <property type="molecule type" value="Genomic_DNA"/>
</dbReference>
<gene>
    <name evidence="2" type="ORF">RMCB_2939</name>
</gene>
<keyword evidence="1" id="KW-1133">Transmembrane helix</keyword>
<dbReference type="InterPro" id="IPR046719">
    <property type="entry name" value="DUF6611"/>
</dbReference>
<dbReference type="Proteomes" id="UP000069620">
    <property type="component" value="Unassembled WGS sequence"/>
</dbReference>
<keyword evidence="1" id="KW-0472">Membrane</keyword>
<dbReference type="Pfam" id="PF20315">
    <property type="entry name" value="DUF6611"/>
    <property type="match status" value="1"/>
</dbReference>
<keyword evidence="3" id="KW-1185">Reference proteome</keyword>
<keyword evidence="1" id="KW-0812">Transmembrane</keyword>
<dbReference type="AlphaFoldDB" id="A0A100VZG2"/>
<sequence>MGIMRSHPLRRCVARLLDGDRVWGSIDIRPGRFGIVHYRLVVFPPGLTASDRRWIRAARGWPLWGMLLWLQCEAWLSPTLLSPWTALAVSTAVPVIGGGVIVILAGEARRQVRTIVAITMAGYDEPSALADRDRLAAAAARLIDADERLARREISVVDHELIWWQVYDRIEQDMAARSRHEQPH</sequence>
<evidence type="ECO:0000256" key="1">
    <source>
        <dbReference type="SAM" id="Phobius"/>
    </source>
</evidence>
<reference evidence="3" key="1">
    <citation type="journal article" date="2016" name="Genome Announc.">
        <title>Draft Genome Sequences of Five Rapidly Growing Mycobacterium Species, M. thermoresistibile, M. fortuitum subsp. acetamidolyticum, M. canariasense, M. brisbanense, and M. novocastrense.</title>
        <authorList>
            <person name="Katahira K."/>
            <person name="Ogura Y."/>
            <person name="Gotoh Y."/>
            <person name="Hayashi T."/>
        </authorList>
    </citation>
    <scope>NUCLEOTIDE SEQUENCE [LARGE SCALE GENOMIC DNA]</scope>
    <source>
        <strain evidence="3">JCM15654</strain>
    </source>
</reference>
<organism evidence="2 3">
    <name type="scientific">Mycolicibacterium brisbanense</name>
    <dbReference type="NCBI Taxonomy" id="146020"/>
    <lineage>
        <taxon>Bacteria</taxon>
        <taxon>Bacillati</taxon>
        <taxon>Actinomycetota</taxon>
        <taxon>Actinomycetes</taxon>
        <taxon>Mycobacteriales</taxon>
        <taxon>Mycobacteriaceae</taxon>
        <taxon>Mycolicibacterium</taxon>
    </lineage>
</organism>
<proteinExistence type="predicted"/>
<name>A0A100VZG2_9MYCO</name>
<evidence type="ECO:0008006" key="4">
    <source>
        <dbReference type="Google" id="ProtNLM"/>
    </source>
</evidence>
<comment type="caution">
    <text evidence="2">The sequence shown here is derived from an EMBL/GenBank/DDBJ whole genome shotgun (WGS) entry which is preliminary data.</text>
</comment>
<dbReference type="OrthoDB" id="5118875at2"/>